<protein>
    <recommendedName>
        <fullName evidence="3">Ubiquitin-like domain-containing protein</fullName>
    </recommendedName>
</protein>
<keyword evidence="1" id="KW-0175">Coiled coil</keyword>
<dbReference type="AlphaFoldDB" id="A0A2H4SUR6"/>
<feature type="domain" description="Ubiquitin-like" evidence="3">
    <location>
        <begin position="672"/>
        <end position="751"/>
    </location>
</feature>
<feature type="region of interest" description="Disordered" evidence="2">
    <location>
        <begin position="334"/>
        <end position="363"/>
    </location>
</feature>
<organism evidence="4 5">
    <name type="scientific">Cordyceps militaris</name>
    <name type="common">Caterpillar fungus</name>
    <name type="synonym">Clavaria militaris</name>
    <dbReference type="NCBI Taxonomy" id="73501"/>
    <lineage>
        <taxon>Eukaryota</taxon>
        <taxon>Fungi</taxon>
        <taxon>Dikarya</taxon>
        <taxon>Ascomycota</taxon>
        <taxon>Pezizomycotina</taxon>
        <taxon>Sordariomycetes</taxon>
        <taxon>Hypocreomycetidae</taxon>
        <taxon>Hypocreales</taxon>
        <taxon>Cordycipitaceae</taxon>
        <taxon>Cordyceps</taxon>
    </lineage>
</organism>
<dbReference type="PANTHER" id="PTHR45725:SF1">
    <property type="entry name" value="DISHEVELLED ASSOCIATED ACTIVATOR OF MORPHOGENESIS, ISOFORM D"/>
    <property type="match status" value="1"/>
</dbReference>
<dbReference type="Pfam" id="PF22893">
    <property type="entry name" value="ULD_2"/>
    <property type="match status" value="1"/>
</dbReference>
<dbReference type="Proteomes" id="UP000323067">
    <property type="component" value="Chromosome ii"/>
</dbReference>
<dbReference type="EMBL" id="CP023327">
    <property type="protein sequence ID" value="ATY66833.1"/>
    <property type="molecule type" value="Genomic_DNA"/>
</dbReference>
<evidence type="ECO:0000256" key="1">
    <source>
        <dbReference type="SAM" id="Coils"/>
    </source>
</evidence>
<evidence type="ECO:0000313" key="5">
    <source>
        <dbReference type="Proteomes" id="UP000323067"/>
    </source>
</evidence>
<dbReference type="OrthoDB" id="3045089at2759"/>
<feature type="coiled-coil region" evidence="1">
    <location>
        <begin position="464"/>
        <end position="644"/>
    </location>
</feature>
<feature type="compositionally biased region" description="Pro residues" evidence="2">
    <location>
        <begin position="39"/>
        <end position="51"/>
    </location>
</feature>
<evidence type="ECO:0000256" key="2">
    <source>
        <dbReference type="SAM" id="MobiDB-lite"/>
    </source>
</evidence>
<dbReference type="CDD" id="cd06503">
    <property type="entry name" value="ATP-synt_Fo_b"/>
    <property type="match status" value="1"/>
</dbReference>
<sequence length="850" mass="94396">MSLAAYLPGYLQLSSRYYLLTASPSAPHAATKLHTRPLLPSPSPSPSPSPPFDRESSNPILPHRVTLPSFTVNTPELTRHPGLPTYLTANWLLTAIHRPATHPPCLALPCLTLLFLFFFFRSLLCTRIHSQYRNKKHKHKTQTPDSQWQPAHPPHHHCPPPTTSTTTKTHAPPAIRLPLLEYLNLPYTQDFCYAVSIISAVANFIDHHCSPPLSPSSHPLLLHRRANPPKRRTTTSVAHFSSGEPSPLFTPSHPEFIPDEESFHDGYGYVTHDEDNWADDDDISESEASVSYGAVPPAPRAAHPARLPLRTTQPLPHQEHYRPARRVPNPAPSVDHHDEYGPYAQGYPGGQYGRGGYPRSGHQPPQGYGYYPQGQVMAYNGNPFSPAASPYTNPASYAQDPRYGSELAQYPQYFPYQQYPMAHPGMHLEAPAAPTPVAPAPPPAPAGPTPREIQLQDQVAAFEKAKQLQELAEREKQIEAEARRKAAEESRKLVEEMERFKEQTKIELNRAREEAARATRDGIAAEAAAAAEREKQKAEAVKQAEERVRIMYEDARRAEEARKKKEAEEHAKAEAAHKLRLEAALRADAEAKAAAAKAAAAEAEKVKQIQDEAKRKADAEFAARIQAEKDAAAKKAELEALAKAEKDAYTKKVQEETKANLEAAAKKDRGPFIQFKDALNRKYSFPYRLCTTWPNMEELIKQAFDNVEHLAHSVHEGWYDLFGPEKQIILPSLWEKTIEPEWTISMAMWPPERIQRDRAPPGMMAGMARGRGMAPPPAPPPLGRGRGGMPGGMMPPEGWGVHKPTPVPPGIHVVRDPGKKDKKKKGPPPAVLLGFLSGKAVKKKYACRIL</sequence>
<accession>A0A2H4SUR6</accession>
<dbReference type="VEuPathDB" id="FungiDB:CCM_03907"/>
<evidence type="ECO:0000313" key="4">
    <source>
        <dbReference type="EMBL" id="ATY66833.1"/>
    </source>
</evidence>
<gene>
    <name evidence="4" type="ORF">A9K55_000913</name>
</gene>
<evidence type="ECO:0000259" key="3">
    <source>
        <dbReference type="Pfam" id="PF22893"/>
    </source>
</evidence>
<dbReference type="PANTHER" id="PTHR45725">
    <property type="entry name" value="FORMIN HOMOLOGY 2 FAMILY MEMBER"/>
    <property type="match status" value="1"/>
</dbReference>
<feature type="region of interest" description="Disordered" evidence="2">
    <location>
        <begin position="134"/>
        <end position="170"/>
    </location>
</feature>
<feature type="region of interest" description="Disordered" evidence="2">
    <location>
        <begin position="771"/>
        <end position="829"/>
    </location>
</feature>
<feature type="region of interest" description="Disordered" evidence="2">
    <location>
        <begin position="34"/>
        <end position="58"/>
    </location>
</feature>
<name>A0A2H4SUR6_CORMI</name>
<feature type="compositionally biased region" description="Gly residues" evidence="2">
    <location>
        <begin position="347"/>
        <end position="358"/>
    </location>
</feature>
<reference evidence="4 5" key="1">
    <citation type="journal article" date="2017" name="BMC Genomics">
        <title>Chromosome level assembly and secondary metabolite potential of the parasitic fungus Cordyceps militaris.</title>
        <authorList>
            <person name="Kramer G.J."/>
            <person name="Nodwell J.R."/>
        </authorList>
    </citation>
    <scope>NUCLEOTIDE SEQUENCE [LARGE SCALE GENOMIC DNA]</scope>
    <source>
        <strain evidence="4 5">ATCC 34164</strain>
    </source>
</reference>
<dbReference type="InterPro" id="IPR054464">
    <property type="entry name" value="ULD_fung"/>
</dbReference>
<proteinExistence type="predicted"/>
<dbReference type="InterPro" id="IPR051425">
    <property type="entry name" value="Formin_Homology"/>
</dbReference>
<dbReference type="VEuPathDB" id="FungiDB:A9K55_000913"/>